<dbReference type="AlphaFoldDB" id="A0A916QEN3"/>
<name>A0A916QEN3_9BACL</name>
<dbReference type="GO" id="GO:0016020">
    <property type="term" value="C:membrane"/>
    <property type="evidence" value="ECO:0007669"/>
    <property type="project" value="InterPro"/>
</dbReference>
<dbReference type="RefSeq" id="WP_200965285.1">
    <property type="nucleotide sequence ID" value="NZ_BMAQ01000002.1"/>
</dbReference>
<sequence length="307" mass="32676">MGKKLSVLLLALMLVVGVLAGCGGNNANNADNANAANEAANTPAAETENEGSNEAANAGQWEDGVYYAEGEFREDNAWKEVVALTVEGGKITSVNWNALNKEGGLDKKEAARQGKYGMIKAGAIAEWHEQAEKAEQFLIETQDLDAFALNEDGKTDAVSGVTINLKGFVDVVKKALAAGPVEPGPYKDGTYYAEEPDFGSSGWKYTATITVMAGNIVAADWNGIHKDGGDDKDTVSKNGEYGMVEKGGAQAEWHEQAYLAEQYLIETQDPTAITYTTEQGHTDAISGVTIHVVEFFTLAEEALANAK</sequence>
<evidence type="ECO:0000313" key="3">
    <source>
        <dbReference type="EMBL" id="GFR36987.1"/>
    </source>
</evidence>
<feature type="region of interest" description="Disordered" evidence="1">
    <location>
        <begin position="39"/>
        <end position="60"/>
    </location>
</feature>
<dbReference type="PROSITE" id="PS51257">
    <property type="entry name" value="PROKAR_LIPOPROTEIN"/>
    <property type="match status" value="1"/>
</dbReference>
<protein>
    <recommendedName>
        <fullName evidence="5">Major membrane immunogen, membrane-anchored lipoprotein</fullName>
    </recommendedName>
</protein>
<proteinExistence type="predicted"/>
<dbReference type="Gene3D" id="3.90.1010.20">
    <property type="match status" value="2"/>
</dbReference>
<comment type="caution">
    <text evidence="3">The sequence shown here is derived from an EMBL/GenBank/DDBJ whole genome shotgun (WGS) entry which is preliminary data.</text>
</comment>
<evidence type="ECO:0000256" key="1">
    <source>
        <dbReference type="SAM" id="MobiDB-lite"/>
    </source>
</evidence>
<keyword evidence="2" id="KW-0732">Signal</keyword>
<dbReference type="Proteomes" id="UP000654993">
    <property type="component" value="Unassembled WGS sequence"/>
</dbReference>
<keyword evidence="4" id="KW-1185">Reference proteome</keyword>
<evidence type="ECO:0000313" key="4">
    <source>
        <dbReference type="Proteomes" id="UP000654993"/>
    </source>
</evidence>
<reference evidence="3" key="2">
    <citation type="journal article" date="2021" name="Data Brief">
        <title>Draft genome sequence data of the facultative, thermophilic, xylanolytic bacterium Paenibacillus sp. strain DA-C8.</title>
        <authorList>
            <person name="Chhe C."/>
            <person name="Uke A."/>
            <person name="Baramee S."/>
            <person name="Ungkulpasvich U."/>
            <person name="Tachaapaikoon C."/>
            <person name="Pason P."/>
            <person name="Waeonukul R."/>
            <person name="Ratanakhanokchai K."/>
            <person name="Kosugi A."/>
        </authorList>
    </citation>
    <scope>NUCLEOTIDE SEQUENCE</scope>
    <source>
        <strain evidence="3">DA-C8</strain>
    </source>
</reference>
<feature type="chain" id="PRO_5038853938" description="Major membrane immunogen, membrane-anchored lipoprotein" evidence="2">
    <location>
        <begin position="21"/>
        <end position="307"/>
    </location>
</feature>
<feature type="signal peptide" evidence="2">
    <location>
        <begin position="1"/>
        <end position="20"/>
    </location>
</feature>
<accession>A0A916QEN3</accession>
<dbReference type="EMBL" id="BMAQ01000002">
    <property type="protein sequence ID" value="GFR36987.1"/>
    <property type="molecule type" value="Genomic_DNA"/>
</dbReference>
<dbReference type="GO" id="GO:0010181">
    <property type="term" value="F:FMN binding"/>
    <property type="evidence" value="ECO:0007669"/>
    <property type="project" value="InterPro"/>
</dbReference>
<evidence type="ECO:0008006" key="5">
    <source>
        <dbReference type="Google" id="ProtNLM"/>
    </source>
</evidence>
<evidence type="ECO:0000256" key="2">
    <source>
        <dbReference type="SAM" id="SignalP"/>
    </source>
</evidence>
<reference evidence="3" key="1">
    <citation type="submission" date="2020-08" db="EMBL/GenBank/DDBJ databases">
        <authorList>
            <person name="Uke A."/>
            <person name="Chhe C."/>
            <person name="Baramee S."/>
            <person name="Kosugi A."/>
        </authorList>
    </citation>
    <scope>NUCLEOTIDE SEQUENCE</scope>
    <source>
        <strain evidence="3">DA-C8</strain>
    </source>
</reference>
<organism evidence="3 4">
    <name type="scientific">Insulibacter thermoxylanivorax</name>
    <dbReference type="NCBI Taxonomy" id="2749268"/>
    <lineage>
        <taxon>Bacteria</taxon>
        <taxon>Bacillati</taxon>
        <taxon>Bacillota</taxon>
        <taxon>Bacilli</taxon>
        <taxon>Bacillales</taxon>
        <taxon>Paenibacillaceae</taxon>
        <taxon>Insulibacter</taxon>
    </lineage>
</organism>
<gene>
    <name evidence="3" type="ORF">PRECH8_02830</name>
</gene>